<proteinExistence type="predicted"/>
<dbReference type="AlphaFoldDB" id="A0A5C5VL17"/>
<dbReference type="EMBL" id="SJPF01000001">
    <property type="protein sequence ID" value="TWT38610.1"/>
    <property type="molecule type" value="Genomic_DNA"/>
</dbReference>
<evidence type="ECO:0000313" key="2">
    <source>
        <dbReference type="Proteomes" id="UP000318878"/>
    </source>
</evidence>
<keyword evidence="2" id="KW-1185">Reference proteome</keyword>
<reference evidence="1 2" key="1">
    <citation type="submission" date="2019-02" db="EMBL/GenBank/DDBJ databases">
        <title>Deep-cultivation of Planctomycetes and their phenomic and genomic characterization uncovers novel biology.</title>
        <authorList>
            <person name="Wiegand S."/>
            <person name="Jogler M."/>
            <person name="Boedeker C."/>
            <person name="Pinto D."/>
            <person name="Vollmers J."/>
            <person name="Rivas-Marin E."/>
            <person name="Kohn T."/>
            <person name="Peeters S.H."/>
            <person name="Heuer A."/>
            <person name="Rast P."/>
            <person name="Oberbeckmann S."/>
            <person name="Bunk B."/>
            <person name="Jeske O."/>
            <person name="Meyerdierks A."/>
            <person name="Storesund J.E."/>
            <person name="Kallscheuer N."/>
            <person name="Luecker S."/>
            <person name="Lage O.M."/>
            <person name="Pohl T."/>
            <person name="Merkel B.J."/>
            <person name="Hornburger P."/>
            <person name="Mueller R.-W."/>
            <person name="Bruemmer F."/>
            <person name="Labrenz M."/>
            <person name="Spormann A.M."/>
            <person name="Op Den Camp H."/>
            <person name="Overmann J."/>
            <person name="Amann R."/>
            <person name="Jetten M.S.M."/>
            <person name="Mascher T."/>
            <person name="Medema M.H."/>
            <person name="Devos D.P."/>
            <person name="Kaster A.-K."/>
            <person name="Ovreas L."/>
            <person name="Rohde M."/>
            <person name="Galperin M.Y."/>
            <person name="Jogler C."/>
        </authorList>
    </citation>
    <scope>NUCLEOTIDE SEQUENCE [LARGE SCALE GENOMIC DNA]</scope>
    <source>
        <strain evidence="1 2">Enr8</strain>
    </source>
</reference>
<accession>A0A5C5VL17</accession>
<comment type="caution">
    <text evidence="1">The sequence shown here is derived from an EMBL/GenBank/DDBJ whole genome shotgun (WGS) entry which is preliminary data.</text>
</comment>
<gene>
    <name evidence="1" type="ORF">Enr8_03030</name>
</gene>
<dbReference type="Proteomes" id="UP000318878">
    <property type="component" value="Unassembled WGS sequence"/>
</dbReference>
<protein>
    <submittedName>
        <fullName evidence="1">Uncharacterized protein</fullName>
    </submittedName>
</protein>
<sequence>MQAKTKILDLFECGSIPAAEAAHRLLLLVDEENVSELLADLPPAVAEKIMTMPPEYRRVMLGAHLTIIGPEEFELLGHLPSEKTPTAAQIELAKIRLEDAGL</sequence>
<organism evidence="1 2">
    <name type="scientific">Blastopirellula retiformator</name>
    <dbReference type="NCBI Taxonomy" id="2527970"/>
    <lineage>
        <taxon>Bacteria</taxon>
        <taxon>Pseudomonadati</taxon>
        <taxon>Planctomycetota</taxon>
        <taxon>Planctomycetia</taxon>
        <taxon>Pirellulales</taxon>
        <taxon>Pirellulaceae</taxon>
        <taxon>Blastopirellula</taxon>
    </lineage>
</organism>
<name>A0A5C5VL17_9BACT</name>
<dbReference type="RefSeq" id="WP_146428850.1">
    <property type="nucleotide sequence ID" value="NZ_SJPF01000001.1"/>
</dbReference>
<dbReference type="OrthoDB" id="282495at2"/>
<evidence type="ECO:0000313" key="1">
    <source>
        <dbReference type="EMBL" id="TWT38610.1"/>
    </source>
</evidence>